<gene>
    <name evidence="2" type="ORF">Ga0061064_2308</name>
</gene>
<dbReference type="PROSITE" id="PS51257">
    <property type="entry name" value="PROKAR_LIPOPROTEIN"/>
    <property type="match status" value="1"/>
</dbReference>
<evidence type="ECO:0000313" key="2">
    <source>
        <dbReference type="EMBL" id="CUA88724.1"/>
    </source>
</evidence>
<organism evidence="2 3">
    <name type="scientific">Pseudidiomarina woesei</name>
    <dbReference type="NCBI Taxonomy" id="1381080"/>
    <lineage>
        <taxon>Bacteria</taxon>
        <taxon>Pseudomonadati</taxon>
        <taxon>Pseudomonadota</taxon>
        <taxon>Gammaproteobacteria</taxon>
        <taxon>Alteromonadales</taxon>
        <taxon>Idiomarinaceae</taxon>
        <taxon>Pseudidiomarina</taxon>
    </lineage>
</organism>
<sequence length="201" mass="22133">MSRNQKLLLFMFIPLLSSCQVAGVAVQAVTGSIGCSVNDNPTANLQPGATRDIALNLSLNDAGKVIELNETAVCEYQGSMCAGGKWYSVWYGDQDITHTINLSDDNQLVFKPHNFCIQVHDYEEQCAAGNCSASEQFMVKLHYSKAIQEQRKAQDVDWKQGEMTDFSLVNGQKLVNYGYDVSNYRVVFGDLKSASTAGKLL</sequence>
<evidence type="ECO:0008006" key="4">
    <source>
        <dbReference type="Google" id="ProtNLM"/>
    </source>
</evidence>
<accession>A0A0K6HCK3</accession>
<feature type="signal peptide" evidence="1">
    <location>
        <begin position="1"/>
        <end position="22"/>
    </location>
</feature>
<keyword evidence="3" id="KW-1185">Reference proteome</keyword>
<protein>
    <recommendedName>
        <fullName evidence="4">Lipoprotein</fullName>
    </recommendedName>
</protein>
<dbReference type="AlphaFoldDB" id="A0A0K6HCK3"/>
<evidence type="ECO:0000313" key="3">
    <source>
        <dbReference type="Proteomes" id="UP000182598"/>
    </source>
</evidence>
<dbReference type="OrthoDB" id="7065358at2"/>
<keyword evidence="1" id="KW-0732">Signal</keyword>
<reference evidence="3" key="1">
    <citation type="submission" date="2015-08" db="EMBL/GenBank/DDBJ databases">
        <authorList>
            <person name="Varghese N."/>
        </authorList>
    </citation>
    <scope>NUCLEOTIDE SEQUENCE [LARGE SCALE GENOMIC DNA]</scope>
    <source>
        <strain evidence="3">DSM 27808</strain>
    </source>
</reference>
<dbReference type="Proteomes" id="UP000182598">
    <property type="component" value="Unassembled WGS sequence"/>
</dbReference>
<proteinExistence type="predicted"/>
<evidence type="ECO:0000256" key="1">
    <source>
        <dbReference type="SAM" id="SignalP"/>
    </source>
</evidence>
<name>A0A0K6HCK3_9GAMM</name>
<feature type="chain" id="PRO_5005503831" description="Lipoprotein" evidence="1">
    <location>
        <begin position="23"/>
        <end position="201"/>
    </location>
</feature>
<dbReference type="EMBL" id="CYHB01000012">
    <property type="protein sequence ID" value="CUA88724.1"/>
    <property type="molecule type" value="Genomic_DNA"/>
</dbReference>
<dbReference type="RefSeq" id="WP_055439937.1">
    <property type="nucleotide sequence ID" value="NZ_CYHB01000012.1"/>
</dbReference>